<gene>
    <name evidence="3" type="ORF">Edafosvirus7_26</name>
</gene>
<reference evidence="3" key="1">
    <citation type="submission" date="2018-10" db="EMBL/GenBank/DDBJ databases">
        <title>Hidden diversity of soil giant viruses.</title>
        <authorList>
            <person name="Schulz F."/>
            <person name="Alteio L."/>
            <person name="Goudeau D."/>
            <person name="Ryan E.M."/>
            <person name="Malmstrom R.R."/>
            <person name="Blanchard J."/>
            <person name="Woyke T."/>
        </authorList>
    </citation>
    <scope>NUCLEOTIDE SEQUENCE</scope>
    <source>
        <strain evidence="3">EDV1</strain>
    </source>
</reference>
<keyword evidence="2" id="KW-0472">Membrane</keyword>
<keyword evidence="2" id="KW-0812">Transmembrane</keyword>
<name>A0A3G4ZV79_9VIRU</name>
<feature type="region of interest" description="Disordered" evidence="1">
    <location>
        <begin position="29"/>
        <end position="60"/>
    </location>
</feature>
<feature type="transmembrane region" description="Helical" evidence="2">
    <location>
        <begin position="6"/>
        <end position="24"/>
    </location>
</feature>
<protein>
    <submittedName>
        <fullName evidence="3">Uncharacterized protein</fullName>
    </submittedName>
</protein>
<organism evidence="3">
    <name type="scientific">Edafosvirus sp</name>
    <dbReference type="NCBI Taxonomy" id="2487765"/>
    <lineage>
        <taxon>Viruses</taxon>
        <taxon>Varidnaviria</taxon>
        <taxon>Bamfordvirae</taxon>
        <taxon>Nucleocytoviricota</taxon>
        <taxon>Megaviricetes</taxon>
        <taxon>Imitervirales</taxon>
        <taxon>Mimiviridae</taxon>
        <taxon>Klosneuvirinae</taxon>
    </lineage>
</organism>
<sequence length="60" mass="6510">MSARLPPLMMLCMAGGALLTGLLMKVKERKVDIRPPTENSETKSTNNETGSKNNDTKSDS</sequence>
<evidence type="ECO:0000313" key="3">
    <source>
        <dbReference type="EMBL" id="AYV78234.1"/>
    </source>
</evidence>
<proteinExistence type="predicted"/>
<accession>A0A3G4ZV79</accession>
<feature type="compositionally biased region" description="Polar residues" evidence="1">
    <location>
        <begin position="37"/>
        <end position="53"/>
    </location>
</feature>
<evidence type="ECO:0000256" key="2">
    <source>
        <dbReference type="SAM" id="Phobius"/>
    </source>
</evidence>
<keyword evidence="2" id="KW-1133">Transmembrane helix</keyword>
<evidence type="ECO:0000256" key="1">
    <source>
        <dbReference type="SAM" id="MobiDB-lite"/>
    </source>
</evidence>
<dbReference type="EMBL" id="MK072072">
    <property type="protein sequence ID" value="AYV78234.1"/>
    <property type="molecule type" value="Genomic_DNA"/>
</dbReference>